<dbReference type="AlphaFoldDB" id="A0A5B7IIG8"/>
<dbReference type="Proteomes" id="UP000324222">
    <property type="component" value="Unassembled WGS sequence"/>
</dbReference>
<evidence type="ECO:0000313" key="2">
    <source>
        <dbReference type="Proteomes" id="UP000324222"/>
    </source>
</evidence>
<reference evidence="1 2" key="1">
    <citation type="submission" date="2019-05" db="EMBL/GenBank/DDBJ databases">
        <title>Another draft genome of Portunus trituberculatus and its Hox gene families provides insights of decapod evolution.</title>
        <authorList>
            <person name="Jeong J.-H."/>
            <person name="Song I."/>
            <person name="Kim S."/>
            <person name="Choi T."/>
            <person name="Kim D."/>
            <person name="Ryu S."/>
            <person name="Kim W."/>
        </authorList>
    </citation>
    <scope>NUCLEOTIDE SEQUENCE [LARGE SCALE GENOMIC DNA]</scope>
    <source>
        <tissue evidence="1">Muscle</tissue>
    </source>
</reference>
<proteinExistence type="predicted"/>
<name>A0A5B7IIG8_PORTR</name>
<sequence>MPRLVKLYAKERTRGWLLVNLNSPLHNMLEEETRLQCNSTHCQLGPPIPTQTIVCTNSDQCAYQLRPMCVPTQTNVCTNSDHCVYQQLSLIFFSVY</sequence>
<protein>
    <submittedName>
        <fullName evidence="1">Uncharacterized protein</fullName>
    </submittedName>
</protein>
<comment type="caution">
    <text evidence="1">The sequence shown here is derived from an EMBL/GenBank/DDBJ whole genome shotgun (WGS) entry which is preliminary data.</text>
</comment>
<evidence type="ECO:0000313" key="1">
    <source>
        <dbReference type="EMBL" id="MPC82113.1"/>
    </source>
</evidence>
<organism evidence="1 2">
    <name type="scientific">Portunus trituberculatus</name>
    <name type="common">Swimming crab</name>
    <name type="synonym">Neptunus trituberculatus</name>
    <dbReference type="NCBI Taxonomy" id="210409"/>
    <lineage>
        <taxon>Eukaryota</taxon>
        <taxon>Metazoa</taxon>
        <taxon>Ecdysozoa</taxon>
        <taxon>Arthropoda</taxon>
        <taxon>Crustacea</taxon>
        <taxon>Multicrustacea</taxon>
        <taxon>Malacostraca</taxon>
        <taxon>Eumalacostraca</taxon>
        <taxon>Eucarida</taxon>
        <taxon>Decapoda</taxon>
        <taxon>Pleocyemata</taxon>
        <taxon>Brachyura</taxon>
        <taxon>Eubrachyura</taxon>
        <taxon>Portunoidea</taxon>
        <taxon>Portunidae</taxon>
        <taxon>Portuninae</taxon>
        <taxon>Portunus</taxon>
    </lineage>
</organism>
<accession>A0A5B7IIG8</accession>
<keyword evidence="2" id="KW-1185">Reference proteome</keyword>
<gene>
    <name evidence="1" type="ORF">E2C01_076758</name>
</gene>
<dbReference type="EMBL" id="VSRR010058887">
    <property type="protein sequence ID" value="MPC82113.1"/>
    <property type="molecule type" value="Genomic_DNA"/>
</dbReference>